<dbReference type="PANTHER" id="PTHR28573">
    <property type="entry name" value="SPINDLE AND KINETOCHORE-ASSOCIATED PROTEIN 1"/>
    <property type="match status" value="1"/>
</dbReference>
<evidence type="ECO:0000256" key="4">
    <source>
        <dbReference type="ARBA" id="ARBA00006836"/>
    </source>
</evidence>
<evidence type="ECO:0000256" key="10">
    <source>
        <dbReference type="ARBA" id="ARBA00022776"/>
    </source>
</evidence>
<comment type="subcellular location">
    <subcellularLocation>
        <location evidence="3">Chromosome</location>
        <location evidence="3">Centromere</location>
        <location evidence="3">Kinetochore</location>
    </subcellularLocation>
    <subcellularLocation>
        <location evidence="2">Cytoplasm</location>
        <location evidence="2">Cytoskeleton</location>
        <location evidence="2">Microtubule organizing center</location>
        <location evidence="2">Centrosome</location>
    </subcellularLocation>
    <subcellularLocation>
        <location evidence="1">Cytoplasm</location>
        <location evidence="1">Cytoskeleton</location>
        <location evidence="1">Spindle</location>
    </subcellularLocation>
</comment>
<keyword evidence="6" id="KW-0963">Cytoplasm</keyword>
<dbReference type="GO" id="GO:0098813">
    <property type="term" value="P:nuclear chromosome segregation"/>
    <property type="evidence" value="ECO:0007669"/>
    <property type="project" value="UniProtKB-ARBA"/>
</dbReference>
<comment type="similarity">
    <text evidence="4">Belongs to the SKA1 family.</text>
</comment>
<evidence type="ECO:0000313" key="21">
    <source>
        <dbReference type="Proteomes" id="UP000559068"/>
    </source>
</evidence>
<evidence type="ECO:0000256" key="5">
    <source>
        <dbReference type="ARBA" id="ARBA00022454"/>
    </source>
</evidence>
<dbReference type="Pfam" id="PF07160">
    <property type="entry name" value="SKA1"/>
    <property type="match status" value="1"/>
</dbReference>
<dbReference type="GO" id="GO:0008017">
    <property type="term" value="F:microtubule binding"/>
    <property type="evidence" value="ECO:0007669"/>
    <property type="project" value="InterPro"/>
</dbReference>
<proteinExistence type="inferred from homology"/>
<dbReference type="GO" id="GO:0000278">
    <property type="term" value="P:mitotic cell cycle"/>
    <property type="evidence" value="ECO:0007669"/>
    <property type="project" value="TreeGrafter"/>
</dbReference>
<dbReference type="GO" id="GO:0072686">
    <property type="term" value="C:mitotic spindle"/>
    <property type="evidence" value="ECO:0007669"/>
    <property type="project" value="TreeGrafter"/>
</dbReference>
<dbReference type="AlphaFoldDB" id="A0A7K6TW26"/>
<keyword evidence="15" id="KW-0137">Centromere</keyword>
<dbReference type="FunFam" id="1.10.10.1890:FF:000001">
    <property type="entry name" value="Spindle and kinetochore-associated protein 1"/>
    <property type="match status" value="1"/>
</dbReference>
<evidence type="ECO:0000256" key="14">
    <source>
        <dbReference type="ARBA" id="ARBA00023306"/>
    </source>
</evidence>
<accession>A0A7K6TW26</accession>
<evidence type="ECO:0000256" key="17">
    <source>
        <dbReference type="ARBA" id="ARBA00047202"/>
    </source>
</evidence>
<keyword evidence="5" id="KW-0158">Chromosome</keyword>
<evidence type="ECO:0000256" key="8">
    <source>
        <dbReference type="ARBA" id="ARBA00022618"/>
    </source>
</evidence>
<evidence type="ECO:0000256" key="9">
    <source>
        <dbReference type="ARBA" id="ARBA00022701"/>
    </source>
</evidence>
<keyword evidence="14" id="KW-0131">Cell cycle</keyword>
<evidence type="ECO:0000256" key="15">
    <source>
        <dbReference type="ARBA" id="ARBA00023328"/>
    </source>
</evidence>
<keyword evidence="13" id="KW-0206">Cytoskeleton</keyword>
<sequence>TVKCEEQAKAVEPERAKKPTKESKPIKEVPLITAEEFESVPTYMKGRLTYDQINSVVQEVNKAVVGKYKILHQPLKSMNGAVRNLYHRFLEEETKDTKGEFFIVEADIKEFTQLKVDKRFHGILNILRHCQRVREVRGSRLVRYVIC</sequence>
<evidence type="ECO:0000256" key="19">
    <source>
        <dbReference type="SAM" id="MobiDB-lite"/>
    </source>
</evidence>
<dbReference type="InterPro" id="IPR042031">
    <property type="entry name" value="SKA1_MBD_sf"/>
</dbReference>
<evidence type="ECO:0000256" key="13">
    <source>
        <dbReference type="ARBA" id="ARBA00023212"/>
    </source>
</evidence>
<organism evidence="20 21">
    <name type="scientific">Aegotheles bennettii</name>
    <dbReference type="NCBI Taxonomy" id="48278"/>
    <lineage>
        <taxon>Eukaryota</taxon>
        <taxon>Metazoa</taxon>
        <taxon>Chordata</taxon>
        <taxon>Craniata</taxon>
        <taxon>Vertebrata</taxon>
        <taxon>Euteleostomi</taxon>
        <taxon>Archelosauria</taxon>
        <taxon>Archosauria</taxon>
        <taxon>Dinosauria</taxon>
        <taxon>Saurischia</taxon>
        <taxon>Theropoda</taxon>
        <taxon>Coelurosauria</taxon>
        <taxon>Aves</taxon>
        <taxon>Neognathae</taxon>
        <taxon>Neoaves</taxon>
        <taxon>Strisores</taxon>
        <taxon>Caprimulgiformes</taxon>
        <taxon>Aegothelidae</taxon>
        <taxon>Aegotheles</taxon>
    </lineage>
</organism>
<evidence type="ECO:0000256" key="6">
    <source>
        <dbReference type="ARBA" id="ARBA00022490"/>
    </source>
</evidence>
<dbReference type="GO" id="GO:0051301">
    <property type="term" value="P:cell division"/>
    <property type="evidence" value="ECO:0007669"/>
    <property type="project" value="UniProtKB-KW"/>
</dbReference>
<reference evidence="20 21" key="1">
    <citation type="submission" date="2019-09" db="EMBL/GenBank/DDBJ databases">
        <title>Bird 10,000 Genomes (B10K) Project - Family phase.</title>
        <authorList>
            <person name="Zhang G."/>
        </authorList>
    </citation>
    <scope>NUCLEOTIDE SEQUENCE [LARGE SCALE GENOMIC DNA]</scope>
    <source>
        <strain evidence="20">B10K-DU-029-76</strain>
        <tissue evidence="20">Heart</tissue>
    </source>
</reference>
<keyword evidence="9" id="KW-0493">Microtubule</keyword>
<evidence type="ECO:0000256" key="1">
    <source>
        <dbReference type="ARBA" id="ARBA00004186"/>
    </source>
</evidence>
<dbReference type="GO" id="GO:0031110">
    <property type="term" value="P:regulation of microtubule polymerization or depolymerization"/>
    <property type="evidence" value="ECO:0007669"/>
    <property type="project" value="TreeGrafter"/>
</dbReference>
<evidence type="ECO:0000256" key="18">
    <source>
        <dbReference type="ARBA" id="ARBA00064456"/>
    </source>
</evidence>
<name>A0A7K6TW26_9AVES</name>
<keyword evidence="8" id="KW-0132">Cell division</keyword>
<dbReference type="GO" id="GO:0000940">
    <property type="term" value="C:outer kinetochore"/>
    <property type="evidence" value="ECO:0007669"/>
    <property type="project" value="TreeGrafter"/>
</dbReference>
<dbReference type="InterPro" id="IPR009829">
    <property type="entry name" value="SKA1"/>
</dbReference>
<evidence type="ECO:0000256" key="11">
    <source>
        <dbReference type="ARBA" id="ARBA00022838"/>
    </source>
</evidence>
<protein>
    <recommendedName>
        <fullName evidence="16">SKA complex subunit 1</fullName>
    </recommendedName>
    <alternativeName>
        <fullName evidence="17">Spindle and kinetochore-associated protein 1</fullName>
    </alternativeName>
</protein>
<gene>
    <name evidence="20" type="primary">Ska1</name>
    <name evidence="20" type="ORF">AEGBEN_R11911</name>
</gene>
<dbReference type="GO" id="GO:0005813">
    <property type="term" value="C:centrosome"/>
    <property type="evidence" value="ECO:0007669"/>
    <property type="project" value="UniProtKB-SubCell"/>
</dbReference>
<keyword evidence="7" id="KW-0597">Phosphoprotein</keyword>
<comment type="caution">
    <text evidence="20">The sequence shown here is derived from an EMBL/GenBank/DDBJ whole genome shotgun (WGS) entry which is preliminary data.</text>
</comment>
<evidence type="ECO:0000256" key="16">
    <source>
        <dbReference type="ARBA" id="ARBA00047182"/>
    </source>
</evidence>
<keyword evidence="12" id="KW-0175">Coiled coil</keyword>
<dbReference type="GO" id="GO:0051656">
    <property type="term" value="P:establishment of organelle localization"/>
    <property type="evidence" value="ECO:0007669"/>
    <property type="project" value="UniProtKB-ARBA"/>
</dbReference>
<dbReference type="Gene3D" id="1.10.10.1890">
    <property type="entry name" value="Ska1 microtubule binding domain-like"/>
    <property type="match status" value="1"/>
</dbReference>
<evidence type="ECO:0000256" key="12">
    <source>
        <dbReference type="ARBA" id="ARBA00023054"/>
    </source>
</evidence>
<feature type="non-terminal residue" evidence="20">
    <location>
        <position position="147"/>
    </location>
</feature>
<keyword evidence="10" id="KW-0498">Mitosis</keyword>
<keyword evidence="11" id="KW-0995">Kinetochore</keyword>
<dbReference type="EMBL" id="VZRW01003610">
    <property type="protein sequence ID" value="NWX14787.1"/>
    <property type="molecule type" value="Genomic_DNA"/>
</dbReference>
<dbReference type="GO" id="GO:0000280">
    <property type="term" value="P:nuclear division"/>
    <property type="evidence" value="ECO:0007669"/>
    <property type="project" value="UniProtKB-ARBA"/>
</dbReference>
<comment type="subunit">
    <text evidence="18">Component of the SKA complex, composed of SKA1, SKA2 and SKA3. The SKA complex is a homodimer organized around a central W-shaped coiled-coil structure, formed by the interacting domains of SKA1, SKA2, and SKA3, each end of the 'W' is extended further by the C-terminal microtubule-binding domains of SKA1 and SKA3; the complex forms extended structures on microtubules. Interacts (via SXLP motif) with MAPRE1 (via C-terminus); the interaction is direct and stabilizes the kinetochore-microtubule attachment of the SKA1 complex. Interacts (via C-terminus) with protein phosphatase PP1 subunit PPP1CA; the interaction is direct and required for recruitment of PPP1CA to the kinetochore. Interacts with the NDC80 complex; the interaction is required to establish kinetochore-microtubule end-on attachments.</text>
</comment>
<feature type="non-terminal residue" evidence="20">
    <location>
        <position position="1"/>
    </location>
</feature>
<keyword evidence="21" id="KW-1185">Reference proteome</keyword>
<evidence type="ECO:0000313" key="20">
    <source>
        <dbReference type="EMBL" id="NWX14787.1"/>
    </source>
</evidence>
<evidence type="ECO:0000256" key="2">
    <source>
        <dbReference type="ARBA" id="ARBA00004300"/>
    </source>
</evidence>
<evidence type="ECO:0000256" key="3">
    <source>
        <dbReference type="ARBA" id="ARBA00004629"/>
    </source>
</evidence>
<feature type="region of interest" description="Disordered" evidence="19">
    <location>
        <begin position="1"/>
        <end position="25"/>
    </location>
</feature>
<evidence type="ECO:0000256" key="7">
    <source>
        <dbReference type="ARBA" id="ARBA00022553"/>
    </source>
</evidence>
<dbReference type="GO" id="GO:0005876">
    <property type="term" value="C:spindle microtubule"/>
    <property type="evidence" value="ECO:0007669"/>
    <property type="project" value="TreeGrafter"/>
</dbReference>
<dbReference type="PANTHER" id="PTHR28573:SF1">
    <property type="entry name" value="SPINDLE AND KINETOCHORE-ASSOCIATED PROTEIN 1"/>
    <property type="match status" value="1"/>
</dbReference>
<dbReference type="OrthoDB" id="5962at2759"/>
<dbReference type="GO" id="GO:0051649">
    <property type="term" value="P:establishment of localization in cell"/>
    <property type="evidence" value="ECO:0007669"/>
    <property type="project" value="UniProtKB-ARBA"/>
</dbReference>
<dbReference type="Proteomes" id="UP000559068">
    <property type="component" value="Unassembled WGS sequence"/>
</dbReference>